<protein>
    <recommendedName>
        <fullName evidence="3">DUF4232 domain-containing protein</fullName>
    </recommendedName>
</protein>
<proteinExistence type="predicted"/>
<feature type="domain" description="DUF4232" evidence="3">
    <location>
        <begin position="89"/>
        <end position="223"/>
    </location>
</feature>
<dbReference type="PROSITE" id="PS51257">
    <property type="entry name" value="PROKAR_LIPOPROTEIN"/>
    <property type="match status" value="1"/>
</dbReference>
<evidence type="ECO:0000259" key="3">
    <source>
        <dbReference type="Pfam" id="PF14016"/>
    </source>
</evidence>
<keyword evidence="5" id="KW-1185">Reference proteome</keyword>
<keyword evidence="2" id="KW-0732">Signal</keyword>
<dbReference type="InterPro" id="IPR025326">
    <property type="entry name" value="DUF4232"/>
</dbReference>
<dbReference type="AlphaFoldDB" id="H8GEU2"/>
<dbReference type="HOGENOM" id="CLU_079632_3_0_11"/>
<gene>
    <name evidence="4" type="ORF">SacazDRAFT_03121</name>
</gene>
<accession>H8GEU2</accession>
<dbReference type="EMBL" id="CM001466">
    <property type="protein sequence ID" value="EHY90003.1"/>
    <property type="molecule type" value="Genomic_DNA"/>
</dbReference>
<evidence type="ECO:0000313" key="5">
    <source>
        <dbReference type="Proteomes" id="UP000004705"/>
    </source>
</evidence>
<reference evidence="4 5" key="1">
    <citation type="journal article" date="2012" name="Stand. Genomic Sci.">
        <title>Genome sequence of the soil bacterium Saccharomonospora azurea type strain (NA-128(T)).</title>
        <authorList>
            <person name="Klenk H.P."/>
            <person name="Held B."/>
            <person name="Lucas S."/>
            <person name="Lapidus A."/>
            <person name="Copeland A."/>
            <person name="Hammon N."/>
            <person name="Pitluck S."/>
            <person name="Goodwin L.A."/>
            <person name="Han C."/>
            <person name="Tapia R."/>
            <person name="Brambilla E.M."/>
            <person name="Potter G."/>
            <person name="Land M."/>
            <person name="Ivanova N."/>
            <person name="Rohde M."/>
            <person name="Goker M."/>
            <person name="Detter J.C."/>
            <person name="Kyrpides N.C."/>
            <person name="Woyke T."/>
        </authorList>
    </citation>
    <scope>NUCLEOTIDE SEQUENCE [LARGE SCALE GENOMIC DNA]</scope>
    <source>
        <strain evidence="4 5">NA-128</strain>
    </source>
</reference>
<dbReference type="Pfam" id="PF14016">
    <property type="entry name" value="DUF4232"/>
    <property type="match status" value="1"/>
</dbReference>
<dbReference type="RefSeq" id="WP_005443120.1">
    <property type="nucleotide sequence ID" value="NZ_CM001466.1"/>
</dbReference>
<evidence type="ECO:0000313" key="4">
    <source>
        <dbReference type="EMBL" id="EHY90003.1"/>
    </source>
</evidence>
<name>H8GEU2_9PSEU</name>
<evidence type="ECO:0000256" key="2">
    <source>
        <dbReference type="SAM" id="SignalP"/>
    </source>
</evidence>
<evidence type="ECO:0000256" key="1">
    <source>
        <dbReference type="SAM" id="MobiDB-lite"/>
    </source>
</evidence>
<feature type="signal peptide" evidence="2">
    <location>
        <begin position="1"/>
        <end position="21"/>
    </location>
</feature>
<feature type="chain" id="PRO_5038550828" description="DUF4232 domain-containing protein" evidence="2">
    <location>
        <begin position="22"/>
        <end position="230"/>
    </location>
</feature>
<feature type="region of interest" description="Disordered" evidence="1">
    <location>
        <begin position="27"/>
        <end position="93"/>
    </location>
</feature>
<feature type="compositionally biased region" description="Polar residues" evidence="1">
    <location>
        <begin position="31"/>
        <end position="44"/>
    </location>
</feature>
<dbReference type="Proteomes" id="UP000004705">
    <property type="component" value="Chromosome"/>
</dbReference>
<organism evidence="4 5">
    <name type="scientific">Saccharomonospora azurea NA-128</name>
    <dbReference type="NCBI Taxonomy" id="882081"/>
    <lineage>
        <taxon>Bacteria</taxon>
        <taxon>Bacillati</taxon>
        <taxon>Actinomycetota</taxon>
        <taxon>Actinomycetes</taxon>
        <taxon>Pseudonocardiales</taxon>
        <taxon>Pseudonocardiaceae</taxon>
        <taxon>Saccharomonospora</taxon>
    </lineage>
</organism>
<sequence>MKRTNTAQALLAATGIVLALAGCGSGGGEALNTSPNSQAATSEATADAPPTSARDNPDSTDPGADDVDGDREAAPGADAKQPPPDPDYCASANLSLSLGEGEGAAGTVYRQLVFTNVGDIPCVLHGFPGVSYVAGDDGHQVGKPALHNGEKGAPITLNPGDVAHADVGFTQVGVYDEQACSPTEVRGLRIYPPHEMASKFVELPGTGCARTELGGEQLTVSSVKEGSGYR</sequence>